<keyword evidence="1" id="KW-0805">Transcription regulation</keyword>
<organism evidence="5 6">
    <name type="scientific">Dyadobacter chenwenxiniae</name>
    <dbReference type="NCBI Taxonomy" id="2906456"/>
    <lineage>
        <taxon>Bacteria</taxon>
        <taxon>Pseudomonadati</taxon>
        <taxon>Bacteroidota</taxon>
        <taxon>Cytophagia</taxon>
        <taxon>Cytophagales</taxon>
        <taxon>Spirosomataceae</taxon>
        <taxon>Dyadobacter</taxon>
    </lineage>
</organism>
<dbReference type="InterPro" id="IPR011008">
    <property type="entry name" value="Dimeric_a/b-barrel"/>
</dbReference>
<dbReference type="InterPro" id="IPR036390">
    <property type="entry name" value="WH_DNA-bd_sf"/>
</dbReference>
<dbReference type="InterPro" id="IPR019887">
    <property type="entry name" value="Tscrpt_reg_AsnC/Lrp_C"/>
</dbReference>
<dbReference type="SUPFAM" id="SSF54909">
    <property type="entry name" value="Dimeric alpha+beta barrel"/>
    <property type="match status" value="1"/>
</dbReference>
<evidence type="ECO:0000256" key="2">
    <source>
        <dbReference type="ARBA" id="ARBA00023125"/>
    </source>
</evidence>
<dbReference type="PRINTS" id="PR00033">
    <property type="entry name" value="HTHASNC"/>
</dbReference>
<keyword evidence="3" id="KW-0804">Transcription</keyword>
<dbReference type="InterPro" id="IPR011991">
    <property type="entry name" value="ArsR-like_HTH"/>
</dbReference>
<dbReference type="PROSITE" id="PS50956">
    <property type="entry name" value="HTH_ASNC_2"/>
    <property type="match status" value="1"/>
</dbReference>
<dbReference type="InterPro" id="IPR036388">
    <property type="entry name" value="WH-like_DNA-bd_sf"/>
</dbReference>
<dbReference type="GO" id="GO:0005829">
    <property type="term" value="C:cytosol"/>
    <property type="evidence" value="ECO:0007669"/>
    <property type="project" value="TreeGrafter"/>
</dbReference>
<dbReference type="Pfam" id="PF01037">
    <property type="entry name" value="AsnC_trans_reg"/>
    <property type="match status" value="1"/>
</dbReference>
<dbReference type="Proteomes" id="UP001139000">
    <property type="component" value="Unassembled WGS sequence"/>
</dbReference>
<evidence type="ECO:0000259" key="4">
    <source>
        <dbReference type="PROSITE" id="PS50956"/>
    </source>
</evidence>
<dbReference type="CDD" id="cd00090">
    <property type="entry name" value="HTH_ARSR"/>
    <property type="match status" value="1"/>
</dbReference>
<dbReference type="InterPro" id="IPR019888">
    <property type="entry name" value="Tscrpt_reg_AsnC-like"/>
</dbReference>
<dbReference type="SMART" id="SM00344">
    <property type="entry name" value="HTH_ASNC"/>
    <property type="match status" value="1"/>
</dbReference>
<dbReference type="AlphaFoldDB" id="A0A9X1PRK8"/>
<dbReference type="Gene3D" id="1.10.10.10">
    <property type="entry name" value="Winged helix-like DNA-binding domain superfamily/Winged helix DNA-binding domain"/>
    <property type="match status" value="1"/>
</dbReference>
<dbReference type="InterPro" id="IPR000485">
    <property type="entry name" value="AsnC-type_HTH_dom"/>
</dbReference>
<dbReference type="GO" id="GO:0043565">
    <property type="term" value="F:sequence-specific DNA binding"/>
    <property type="evidence" value="ECO:0007669"/>
    <property type="project" value="InterPro"/>
</dbReference>
<dbReference type="SUPFAM" id="SSF46785">
    <property type="entry name" value="Winged helix' DNA-binding domain"/>
    <property type="match status" value="1"/>
</dbReference>
<dbReference type="Pfam" id="PF13412">
    <property type="entry name" value="HTH_24"/>
    <property type="match status" value="1"/>
</dbReference>
<comment type="caution">
    <text evidence="5">The sequence shown here is derived from an EMBL/GenBank/DDBJ whole genome shotgun (WGS) entry which is preliminary data.</text>
</comment>
<dbReference type="RefSeq" id="WP_234658658.1">
    <property type="nucleotide sequence ID" value="NZ_CP094997.1"/>
</dbReference>
<dbReference type="Gene3D" id="3.30.70.920">
    <property type="match status" value="1"/>
</dbReference>
<evidence type="ECO:0000313" key="5">
    <source>
        <dbReference type="EMBL" id="MCF0065641.1"/>
    </source>
</evidence>
<evidence type="ECO:0000256" key="3">
    <source>
        <dbReference type="ARBA" id="ARBA00023163"/>
    </source>
</evidence>
<proteinExistence type="predicted"/>
<accession>A0A9X1PRK8</accession>
<dbReference type="PANTHER" id="PTHR30154:SF34">
    <property type="entry name" value="TRANSCRIPTIONAL REGULATOR AZLB"/>
    <property type="match status" value="1"/>
</dbReference>
<reference evidence="5" key="1">
    <citation type="submission" date="2021-12" db="EMBL/GenBank/DDBJ databases">
        <title>Novel species in genus Dyadobacter.</title>
        <authorList>
            <person name="Ma C."/>
        </authorList>
    </citation>
    <scope>NUCLEOTIDE SEQUENCE</scope>
    <source>
        <strain evidence="5">LJ419</strain>
    </source>
</reference>
<feature type="domain" description="HTH asnC-type" evidence="4">
    <location>
        <begin position="3"/>
        <end position="64"/>
    </location>
</feature>
<dbReference type="PANTHER" id="PTHR30154">
    <property type="entry name" value="LEUCINE-RESPONSIVE REGULATORY PROTEIN"/>
    <property type="match status" value="1"/>
</dbReference>
<keyword evidence="2" id="KW-0238">DNA-binding</keyword>
<gene>
    <name evidence="5" type="ORF">LXM26_29265</name>
</gene>
<name>A0A9X1PRK8_9BACT</name>
<evidence type="ECO:0000256" key="1">
    <source>
        <dbReference type="ARBA" id="ARBA00023015"/>
    </source>
</evidence>
<dbReference type="GO" id="GO:0043200">
    <property type="term" value="P:response to amino acid"/>
    <property type="evidence" value="ECO:0007669"/>
    <property type="project" value="TreeGrafter"/>
</dbReference>
<keyword evidence="6" id="KW-1185">Reference proteome</keyword>
<evidence type="ECO:0000313" key="6">
    <source>
        <dbReference type="Proteomes" id="UP001139000"/>
    </source>
</evidence>
<dbReference type="GO" id="GO:0006355">
    <property type="term" value="P:regulation of DNA-templated transcription"/>
    <property type="evidence" value="ECO:0007669"/>
    <property type="project" value="UniProtKB-ARBA"/>
</dbReference>
<protein>
    <submittedName>
        <fullName evidence="5">Lrp/AsnC family transcriptional regulator</fullName>
    </submittedName>
</protein>
<dbReference type="EMBL" id="JAJTTC010000012">
    <property type="protein sequence ID" value="MCF0065641.1"/>
    <property type="molecule type" value="Genomic_DNA"/>
</dbReference>
<sequence length="157" mass="17607">MSLDHFDIEILAILQEGNLTPQRTIGERVNLSAAAVNRRIKRMEADGVIRANIAVLDAEKVGQRITIIVEVELESEHVDLIDQAKASFLATPEVQQCYYVTGEMDFVLVVSVASMGDYELLTRRLFFNNPNMKRFRTLVAMNCVKVGLSIPLQISVK</sequence>